<feature type="region of interest" description="Disordered" evidence="1">
    <location>
        <begin position="1"/>
        <end position="29"/>
    </location>
</feature>
<accession>A0A9P3GED0</accession>
<proteinExistence type="predicted"/>
<gene>
    <name evidence="2" type="ORF">PsYK624_095120</name>
</gene>
<dbReference type="EMBL" id="BPQB01000031">
    <property type="protein sequence ID" value="GJE93353.1"/>
    <property type="molecule type" value="Genomic_DNA"/>
</dbReference>
<evidence type="ECO:0000313" key="3">
    <source>
        <dbReference type="Proteomes" id="UP000703269"/>
    </source>
</evidence>
<protein>
    <submittedName>
        <fullName evidence="2">Uncharacterized protein</fullName>
    </submittedName>
</protein>
<reference evidence="2 3" key="1">
    <citation type="submission" date="2021-08" db="EMBL/GenBank/DDBJ databases">
        <title>Draft Genome Sequence of Phanerochaete sordida strain YK-624.</title>
        <authorList>
            <person name="Mori T."/>
            <person name="Dohra H."/>
            <person name="Suzuki T."/>
            <person name="Kawagishi H."/>
            <person name="Hirai H."/>
        </authorList>
    </citation>
    <scope>NUCLEOTIDE SEQUENCE [LARGE SCALE GENOMIC DNA]</scope>
    <source>
        <strain evidence="2 3">YK-624</strain>
    </source>
</reference>
<organism evidence="2 3">
    <name type="scientific">Phanerochaete sordida</name>
    <dbReference type="NCBI Taxonomy" id="48140"/>
    <lineage>
        <taxon>Eukaryota</taxon>
        <taxon>Fungi</taxon>
        <taxon>Dikarya</taxon>
        <taxon>Basidiomycota</taxon>
        <taxon>Agaricomycotina</taxon>
        <taxon>Agaricomycetes</taxon>
        <taxon>Polyporales</taxon>
        <taxon>Phanerochaetaceae</taxon>
        <taxon>Phanerochaete</taxon>
    </lineage>
</organism>
<evidence type="ECO:0000256" key="1">
    <source>
        <dbReference type="SAM" id="MobiDB-lite"/>
    </source>
</evidence>
<comment type="caution">
    <text evidence="2">The sequence shown here is derived from an EMBL/GenBank/DDBJ whole genome shotgun (WGS) entry which is preliminary data.</text>
</comment>
<feature type="region of interest" description="Disordered" evidence="1">
    <location>
        <begin position="51"/>
        <end position="73"/>
    </location>
</feature>
<dbReference type="Proteomes" id="UP000703269">
    <property type="component" value="Unassembled WGS sequence"/>
</dbReference>
<dbReference type="AlphaFoldDB" id="A0A9P3GED0"/>
<keyword evidence="3" id="KW-1185">Reference proteome</keyword>
<sequence length="73" mass="7744">MLSAARAPDIRQQGDAQRQVEPAGPKAASRNVKARYLVVVLSGGRTTRTCAERPCSCSTGMPQRATVSSTPRS</sequence>
<name>A0A9P3GED0_9APHY</name>
<feature type="compositionally biased region" description="Polar residues" evidence="1">
    <location>
        <begin position="56"/>
        <end position="73"/>
    </location>
</feature>
<evidence type="ECO:0000313" key="2">
    <source>
        <dbReference type="EMBL" id="GJE93353.1"/>
    </source>
</evidence>